<comment type="caution">
    <text evidence="6">The sequence shown here is derived from an EMBL/GenBank/DDBJ whole genome shotgun (WGS) entry which is preliminary data.</text>
</comment>
<gene>
    <name evidence="6" type="ORF">H8B04_03320</name>
</gene>
<evidence type="ECO:0000313" key="7">
    <source>
        <dbReference type="Proteomes" id="UP000651271"/>
    </source>
</evidence>
<reference evidence="6 7" key="1">
    <citation type="submission" date="2020-08" db="EMBL/GenBank/DDBJ databases">
        <title>Sphingobacterium sp. DN04309 isolated from aquaculture water.</title>
        <authorList>
            <person name="Zhang M."/>
        </authorList>
    </citation>
    <scope>NUCLEOTIDE SEQUENCE [LARGE SCALE GENOMIC DNA]</scope>
    <source>
        <strain evidence="6 7">DN04309</strain>
    </source>
</reference>
<dbReference type="Proteomes" id="UP000651271">
    <property type="component" value="Unassembled WGS sequence"/>
</dbReference>
<dbReference type="PROSITE" id="PS50059">
    <property type="entry name" value="FKBP_PPIASE"/>
    <property type="match status" value="1"/>
</dbReference>
<dbReference type="EMBL" id="JACOIJ010000004">
    <property type="protein sequence ID" value="MBD1428606.1"/>
    <property type="molecule type" value="Genomic_DNA"/>
</dbReference>
<evidence type="ECO:0000256" key="1">
    <source>
        <dbReference type="ARBA" id="ARBA00000971"/>
    </source>
</evidence>
<accession>A0ABR7YBC8</accession>
<dbReference type="SUPFAM" id="SSF54534">
    <property type="entry name" value="FKBP-like"/>
    <property type="match status" value="1"/>
</dbReference>
<evidence type="ECO:0000256" key="4">
    <source>
        <dbReference type="PROSITE-ProRule" id="PRU00277"/>
    </source>
</evidence>
<feature type="domain" description="PPIase FKBP-type" evidence="5">
    <location>
        <begin position="110"/>
        <end position="219"/>
    </location>
</feature>
<dbReference type="RefSeq" id="WP_165291245.1">
    <property type="nucleotide sequence ID" value="NZ_JACOIJ010000004.1"/>
</dbReference>
<evidence type="ECO:0000256" key="2">
    <source>
        <dbReference type="ARBA" id="ARBA00013194"/>
    </source>
</evidence>
<dbReference type="Gene3D" id="3.10.50.40">
    <property type="match status" value="1"/>
</dbReference>
<proteinExistence type="predicted"/>
<evidence type="ECO:0000259" key="5">
    <source>
        <dbReference type="PROSITE" id="PS50059"/>
    </source>
</evidence>
<organism evidence="6 7">
    <name type="scientific">Sphingobacterium litopenaei</name>
    <dbReference type="NCBI Taxonomy" id="2763500"/>
    <lineage>
        <taxon>Bacteria</taxon>
        <taxon>Pseudomonadati</taxon>
        <taxon>Bacteroidota</taxon>
        <taxon>Sphingobacteriia</taxon>
        <taxon>Sphingobacteriales</taxon>
        <taxon>Sphingobacteriaceae</taxon>
        <taxon>Sphingobacterium</taxon>
    </lineage>
</organism>
<dbReference type="InterPro" id="IPR046357">
    <property type="entry name" value="PPIase_dom_sf"/>
</dbReference>
<evidence type="ECO:0000313" key="6">
    <source>
        <dbReference type="EMBL" id="MBD1428606.1"/>
    </source>
</evidence>
<evidence type="ECO:0000256" key="3">
    <source>
        <dbReference type="ARBA" id="ARBA00023110"/>
    </source>
</evidence>
<comment type="catalytic activity">
    <reaction evidence="1 4">
        <text>[protein]-peptidylproline (omega=180) = [protein]-peptidylproline (omega=0)</text>
        <dbReference type="Rhea" id="RHEA:16237"/>
        <dbReference type="Rhea" id="RHEA-COMP:10747"/>
        <dbReference type="Rhea" id="RHEA-COMP:10748"/>
        <dbReference type="ChEBI" id="CHEBI:83833"/>
        <dbReference type="ChEBI" id="CHEBI:83834"/>
        <dbReference type="EC" id="5.2.1.8"/>
    </reaction>
</comment>
<keyword evidence="7" id="KW-1185">Reference proteome</keyword>
<dbReference type="PROSITE" id="PS51257">
    <property type="entry name" value="PROKAR_LIPOPROTEIN"/>
    <property type="match status" value="1"/>
</dbReference>
<name>A0ABR7YBC8_9SPHI</name>
<dbReference type="InterPro" id="IPR001179">
    <property type="entry name" value="PPIase_FKBP_dom"/>
</dbReference>
<sequence>MKKLFGLLAAVAFLTTTFTSCNKSDDFDYDDYNRRQEKAIDSLLTDEKLKIEDYVEANFTNPIEDTVTIKYSYIDKKTAKRGIWYEILSQPTDNSYEYKSNGTNYQNLVPPTFKAKFTAKLLNGTVVQSDTQGGQYSFAGSSNNTFNNAWYFAFFPYAVKFNNIDVKILNMGGLTKDGLKKGSKIRMITPSLWAFGANKVGDIPANSPLVYEFEVLEIQ</sequence>
<dbReference type="EC" id="5.2.1.8" evidence="2 4"/>
<keyword evidence="4" id="KW-0413">Isomerase</keyword>
<keyword evidence="3 4" id="KW-0697">Rotamase</keyword>
<protein>
    <recommendedName>
        <fullName evidence="2 4">peptidylprolyl isomerase</fullName>
        <ecNumber evidence="2 4">5.2.1.8</ecNumber>
    </recommendedName>
</protein>